<keyword evidence="7 8" id="KW-0472">Membrane</keyword>
<evidence type="ECO:0000256" key="5">
    <source>
        <dbReference type="ARBA" id="ARBA00022960"/>
    </source>
</evidence>
<evidence type="ECO:0000256" key="7">
    <source>
        <dbReference type="ARBA" id="ARBA00023136"/>
    </source>
</evidence>
<sequence length="148" mass="16034">MRFLWSLLIIHAAFVIQASLFPVGPDLVLLCVLVFALRERRLFATALGLFAGLLFDLTAPLSLGANALAMATIGYVAASVHPFFYRARWYVIALTVPALVLKHAVGLIAGAGLPPWPILVILGLVTVALSPLVESLLGRIFSRRWQTS</sequence>
<feature type="transmembrane region" description="Helical" evidence="8">
    <location>
        <begin position="89"/>
        <end position="110"/>
    </location>
</feature>
<feature type="transmembrane region" description="Helical" evidence="8">
    <location>
        <begin position="116"/>
        <end position="137"/>
    </location>
</feature>
<dbReference type="GO" id="GO:0005886">
    <property type="term" value="C:plasma membrane"/>
    <property type="evidence" value="ECO:0007669"/>
    <property type="project" value="UniProtKB-SubCell"/>
</dbReference>
<keyword evidence="4 8" id="KW-0812">Transmembrane</keyword>
<accession>A0A7C4CB26</accession>
<proteinExistence type="inferred from homology"/>
<evidence type="ECO:0000256" key="4">
    <source>
        <dbReference type="ARBA" id="ARBA00022692"/>
    </source>
</evidence>
<evidence type="ECO:0000256" key="2">
    <source>
        <dbReference type="ARBA" id="ARBA00007776"/>
    </source>
</evidence>
<reference evidence="9" key="1">
    <citation type="journal article" date="2020" name="mSystems">
        <title>Genome- and Community-Level Interaction Insights into Carbon Utilization and Element Cycling Functions of Hydrothermarchaeota in Hydrothermal Sediment.</title>
        <authorList>
            <person name="Zhou Z."/>
            <person name="Liu Y."/>
            <person name="Xu W."/>
            <person name="Pan J."/>
            <person name="Luo Z.H."/>
            <person name="Li M."/>
        </authorList>
    </citation>
    <scope>NUCLEOTIDE SEQUENCE [LARGE SCALE GENOMIC DNA]</scope>
    <source>
        <strain evidence="9">SpSt-488</strain>
    </source>
</reference>
<gene>
    <name evidence="9" type="primary">mreD</name>
    <name evidence="9" type="ORF">ENS41_04345</name>
</gene>
<feature type="transmembrane region" description="Helical" evidence="8">
    <location>
        <begin position="42"/>
        <end position="68"/>
    </location>
</feature>
<dbReference type="GO" id="GO:0008360">
    <property type="term" value="P:regulation of cell shape"/>
    <property type="evidence" value="ECO:0007669"/>
    <property type="project" value="UniProtKB-KW"/>
</dbReference>
<evidence type="ECO:0000256" key="1">
    <source>
        <dbReference type="ARBA" id="ARBA00004651"/>
    </source>
</evidence>
<protein>
    <submittedName>
        <fullName evidence="9">Rod shape-determining protein MreD</fullName>
    </submittedName>
</protein>
<dbReference type="Pfam" id="PF04093">
    <property type="entry name" value="MreD"/>
    <property type="match status" value="1"/>
</dbReference>
<evidence type="ECO:0000313" key="9">
    <source>
        <dbReference type="EMBL" id="HGK28165.1"/>
    </source>
</evidence>
<organism evidence="9">
    <name type="scientific">candidate division WOR-3 bacterium</name>
    <dbReference type="NCBI Taxonomy" id="2052148"/>
    <lineage>
        <taxon>Bacteria</taxon>
        <taxon>Bacteria division WOR-3</taxon>
    </lineage>
</organism>
<comment type="caution">
    <text evidence="9">The sequence shown here is derived from an EMBL/GenBank/DDBJ whole genome shotgun (WGS) entry which is preliminary data.</text>
</comment>
<name>A0A7C4CB26_UNCW3</name>
<evidence type="ECO:0000256" key="8">
    <source>
        <dbReference type="SAM" id="Phobius"/>
    </source>
</evidence>
<keyword evidence="3" id="KW-1003">Cell membrane</keyword>
<dbReference type="AlphaFoldDB" id="A0A7C4CB26"/>
<comment type="subcellular location">
    <subcellularLocation>
        <location evidence="1">Cell membrane</location>
        <topology evidence="1">Multi-pass membrane protein</topology>
    </subcellularLocation>
</comment>
<dbReference type="NCBIfam" id="TIGR03426">
    <property type="entry name" value="shape_MreD"/>
    <property type="match status" value="1"/>
</dbReference>
<keyword evidence="6 8" id="KW-1133">Transmembrane helix</keyword>
<keyword evidence="5" id="KW-0133">Cell shape</keyword>
<dbReference type="EMBL" id="DSUT01000088">
    <property type="protein sequence ID" value="HGK28165.1"/>
    <property type="molecule type" value="Genomic_DNA"/>
</dbReference>
<evidence type="ECO:0000256" key="6">
    <source>
        <dbReference type="ARBA" id="ARBA00022989"/>
    </source>
</evidence>
<evidence type="ECO:0000256" key="3">
    <source>
        <dbReference type="ARBA" id="ARBA00022475"/>
    </source>
</evidence>
<dbReference type="InterPro" id="IPR007227">
    <property type="entry name" value="Cell_shape_determining_MreD"/>
</dbReference>
<comment type="similarity">
    <text evidence="2">Belongs to the MreD family.</text>
</comment>